<dbReference type="PANTHER" id="PTHR39401:SF1">
    <property type="entry name" value="SNOAL-LIKE DOMAIN-CONTAINING PROTEIN"/>
    <property type="match status" value="1"/>
</dbReference>
<gene>
    <name evidence="1" type="ORF">B7463_g1517</name>
</gene>
<dbReference type="Proteomes" id="UP000258309">
    <property type="component" value="Unassembled WGS sequence"/>
</dbReference>
<protein>
    <recommendedName>
        <fullName evidence="3">SnoaL-like domain-containing protein</fullName>
    </recommendedName>
</protein>
<dbReference type="OrthoDB" id="3468019at2759"/>
<accession>A0A3E2HN47</accession>
<dbReference type="OMA" id="KMRFYQV"/>
<feature type="non-terminal residue" evidence="1">
    <location>
        <position position="1"/>
    </location>
</feature>
<keyword evidence="2" id="KW-1185">Reference proteome</keyword>
<evidence type="ECO:0008006" key="3">
    <source>
        <dbReference type="Google" id="ProtNLM"/>
    </source>
</evidence>
<dbReference type="PANTHER" id="PTHR39401">
    <property type="entry name" value="SNOAL-LIKE DOMAIN-CONTAINING PROTEIN"/>
    <property type="match status" value="1"/>
</dbReference>
<dbReference type="SUPFAM" id="SSF54427">
    <property type="entry name" value="NTF2-like"/>
    <property type="match status" value="1"/>
</dbReference>
<evidence type="ECO:0000313" key="2">
    <source>
        <dbReference type="Proteomes" id="UP000258309"/>
    </source>
</evidence>
<feature type="non-terminal residue" evidence="1">
    <location>
        <position position="135"/>
    </location>
</feature>
<dbReference type="AlphaFoldDB" id="A0A3E2HN47"/>
<dbReference type="EMBL" id="NCSJ02000016">
    <property type="protein sequence ID" value="RFU34768.1"/>
    <property type="molecule type" value="Genomic_DNA"/>
</dbReference>
<sequence length="135" mass="15561">MPHSYISEYPQSTEVDPGIKTFFEDLYRISDDPVAHDKYAQLYTKDAILIIGKILNLRKGMWVAIQSRLHTPIKIFPFGADSTEFMLYGTVDYTFKDGRKAEVEWAGRVNMTKEDGDWKMSFYQVYLDTAAQSGK</sequence>
<comment type="caution">
    <text evidence="1">The sequence shown here is derived from an EMBL/GenBank/DDBJ whole genome shotgun (WGS) entry which is preliminary data.</text>
</comment>
<name>A0A3E2HN47_SCYLI</name>
<evidence type="ECO:0000313" key="1">
    <source>
        <dbReference type="EMBL" id="RFU34768.1"/>
    </source>
</evidence>
<proteinExistence type="predicted"/>
<reference evidence="1 2" key="1">
    <citation type="submission" date="2018-05" db="EMBL/GenBank/DDBJ databases">
        <title>Draft genome sequence of Scytalidium lignicola DSM 105466, a ubiquitous saprotrophic fungus.</title>
        <authorList>
            <person name="Buettner E."/>
            <person name="Gebauer A.M."/>
            <person name="Hofrichter M."/>
            <person name="Liers C."/>
            <person name="Kellner H."/>
        </authorList>
    </citation>
    <scope>NUCLEOTIDE SEQUENCE [LARGE SCALE GENOMIC DNA]</scope>
    <source>
        <strain evidence="1 2">DSM 105466</strain>
    </source>
</reference>
<organism evidence="1 2">
    <name type="scientific">Scytalidium lignicola</name>
    <name type="common">Hyphomycete</name>
    <dbReference type="NCBI Taxonomy" id="5539"/>
    <lineage>
        <taxon>Eukaryota</taxon>
        <taxon>Fungi</taxon>
        <taxon>Dikarya</taxon>
        <taxon>Ascomycota</taxon>
        <taxon>Pezizomycotina</taxon>
        <taxon>Leotiomycetes</taxon>
        <taxon>Leotiomycetes incertae sedis</taxon>
        <taxon>Scytalidium</taxon>
    </lineage>
</organism>
<dbReference type="STRING" id="5539.A0A3E2HN47"/>
<dbReference type="InterPro" id="IPR032710">
    <property type="entry name" value="NTF2-like_dom_sf"/>
</dbReference>